<feature type="transmembrane region" description="Helical" evidence="7">
    <location>
        <begin position="428"/>
        <end position="448"/>
    </location>
</feature>
<dbReference type="PANTHER" id="PTHR13624">
    <property type="entry name" value="RE42071P"/>
    <property type="match status" value="1"/>
</dbReference>
<comment type="subcellular location">
    <subcellularLocation>
        <location evidence="1">Membrane</location>
        <topology evidence="1">Multi-pass membrane protein</topology>
    </subcellularLocation>
</comment>
<feature type="transmembrane region" description="Helical" evidence="7">
    <location>
        <begin position="317"/>
        <end position="336"/>
    </location>
</feature>
<keyword evidence="5 7" id="KW-0472">Membrane</keyword>
<dbReference type="GO" id="GO:0016020">
    <property type="term" value="C:membrane"/>
    <property type="evidence" value="ECO:0007669"/>
    <property type="project" value="UniProtKB-SubCell"/>
</dbReference>
<evidence type="ECO:0000256" key="1">
    <source>
        <dbReference type="ARBA" id="ARBA00004141"/>
    </source>
</evidence>
<evidence type="ECO:0000256" key="7">
    <source>
        <dbReference type="SAM" id="Phobius"/>
    </source>
</evidence>
<name>A0AAD5H0Z4_9CHLO</name>
<keyword evidence="4 7" id="KW-1133">Transmembrane helix</keyword>
<evidence type="ECO:0000256" key="4">
    <source>
        <dbReference type="ARBA" id="ARBA00022989"/>
    </source>
</evidence>
<evidence type="ECO:0000313" key="9">
    <source>
        <dbReference type="Proteomes" id="UP001205105"/>
    </source>
</evidence>
<feature type="transmembrane region" description="Helical" evidence="7">
    <location>
        <begin position="167"/>
        <end position="185"/>
    </location>
</feature>
<reference evidence="8" key="1">
    <citation type="submission" date="2020-11" db="EMBL/GenBank/DDBJ databases">
        <title>Chlorella ohadii genome sequencing and assembly.</title>
        <authorList>
            <person name="Murik O."/>
            <person name="Treves H."/>
            <person name="Kedem I."/>
            <person name="Shotland Y."/>
            <person name="Kaplan A."/>
        </authorList>
    </citation>
    <scope>NUCLEOTIDE SEQUENCE</scope>
    <source>
        <strain evidence="8">1</strain>
    </source>
</reference>
<dbReference type="EMBL" id="JADXDR010000203">
    <property type="protein sequence ID" value="KAI7836120.1"/>
    <property type="molecule type" value="Genomic_DNA"/>
</dbReference>
<feature type="transmembrane region" description="Helical" evidence="7">
    <location>
        <begin position="236"/>
        <end position="260"/>
    </location>
</feature>
<evidence type="ECO:0000256" key="6">
    <source>
        <dbReference type="ARBA" id="ARBA00023180"/>
    </source>
</evidence>
<gene>
    <name evidence="8" type="ORF">COHA_009999</name>
</gene>
<evidence type="ECO:0000256" key="2">
    <source>
        <dbReference type="ARBA" id="ARBA00009706"/>
    </source>
</evidence>
<feature type="transmembrane region" description="Helical" evidence="7">
    <location>
        <begin position="272"/>
        <end position="297"/>
    </location>
</feature>
<feature type="transmembrane region" description="Helical" evidence="7">
    <location>
        <begin position="385"/>
        <end position="408"/>
    </location>
</feature>
<dbReference type="Proteomes" id="UP001205105">
    <property type="component" value="Unassembled WGS sequence"/>
</dbReference>
<dbReference type="PANTHER" id="PTHR13624:SF6">
    <property type="entry name" value="EMEI"/>
    <property type="match status" value="1"/>
</dbReference>
<evidence type="ECO:0000256" key="3">
    <source>
        <dbReference type="ARBA" id="ARBA00022692"/>
    </source>
</evidence>
<feature type="transmembrane region" description="Helical" evidence="7">
    <location>
        <begin position="102"/>
        <end position="122"/>
    </location>
</feature>
<comment type="caution">
    <text evidence="8">The sequence shown here is derived from an EMBL/GenBank/DDBJ whole genome shotgun (WGS) entry which is preliminary data.</text>
</comment>
<proteinExistence type="inferred from homology"/>
<protein>
    <submittedName>
        <fullName evidence="8">Uncharacterized protein</fullName>
    </submittedName>
</protein>
<feature type="transmembrane region" description="Helical" evidence="7">
    <location>
        <begin position="134"/>
        <end position="155"/>
    </location>
</feature>
<comment type="similarity">
    <text evidence="2">Belongs to the TMEM161 family.</text>
</comment>
<organism evidence="8 9">
    <name type="scientific">Chlorella ohadii</name>
    <dbReference type="NCBI Taxonomy" id="2649997"/>
    <lineage>
        <taxon>Eukaryota</taxon>
        <taxon>Viridiplantae</taxon>
        <taxon>Chlorophyta</taxon>
        <taxon>core chlorophytes</taxon>
        <taxon>Trebouxiophyceae</taxon>
        <taxon>Chlorellales</taxon>
        <taxon>Chlorellaceae</taxon>
        <taxon>Chlorella clade</taxon>
        <taxon>Chlorella</taxon>
    </lineage>
</organism>
<keyword evidence="9" id="KW-1185">Reference proteome</keyword>
<feature type="transmembrane region" description="Helical" evidence="7">
    <location>
        <begin position="12"/>
        <end position="34"/>
    </location>
</feature>
<dbReference type="InterPro" id="IPR019395">
    <property type="entry name" value="Transmembrane_161A/B"/>
</dbReference>
<dbReference type="AlphaFoldDB" id="A0AAD5H0Z4"/>
<evidence type="ECO:0000313" key="8">
    <source>
        <dbReference type="EMBL" id="KAI7836120.1"/>
    </source>
</evidence>
<keyword evidence="6" id="KW-0325">Glycoprotein</keyword>
<evidence type="ECO:0000256" key="5">
    <source>
        <dbReference type="ARBA" id="ARBA00023136"/>
    </source>
</evidence>
<sequence length="455" mass="47988">MAKSLADAPSVQLLPAMLLGLALSTLAVPLRVLVGLRCYYAAAGASTDVKARSRSARSRSVRARRGSAASKRDDDVDLGGAESLIVAKLSIQQATQMLYRDALENLILVATFAACTTAVGLGAERLLGWPPSPWSQLMAGGLIFSTLAMLAKVDLLSATTAPANKAIAIFWGVGGFAAALALHVLQPGGGRVLAWDTRRAAAAVGPAVTAFIQSVGSKALREGQAPVPQLALSATALQLLLALAGAAIAVLLFAPALRFVNGYWLQTSPPDWAADYITAPPLSTAALLLNLLLPLLATMLWVRPMGPELLGLSEQRLALVQSLALLATAAIMAANVRTLLQRYLDRGLTGWHQLKHGSKAARGNREQKQSLGELIRLHCQATNYLLGKVAVQCLGPAMLYLGMGLLLLDAALRPASDAQTVLQHCVGFLAAWSGACWFAYCAAMLWMFRTGMLQP</sequence>
<accession>A0AAD5H0Z4</accession>
<keyword evidence="3 7" id="KW-0812">Transmembrane</keyword>